<evidence type="ECO:0000313" key="11">
    <source>
        <dbReference type="Proteomes" id="UP000290365"/>
    </source>
</evidence>
<dbReference type="GO" id="GO:0016763">
    <property type="term" value="F:pentosyltransferase activity"/>
    <property type="evidence" value="ECO:0007669"/>
    <property type="project" value="TreeGrafter"/>
</dbReference>
<dbReference type="PANTHER" id="PTHR33908">
    <property type="entry name" value="MANNOSYLTRANSFERASE YKCB-RELATED"/>
    <property type="match status" value="1"/>
</dbReference>
<feature type="transmembrane region" description="Helical" evidence="8">
    <location>
        <begin position="169"/>
        <end position="188"/>
    </location>
</feature>
<feature type="transmembrane region" description="Helical" evidence="8">
    <location>
        <begin position="300"/>
        <end position="318"/>
    </location>
</feature>
<accession>A0A4V0YZJ7</accession>
<keyword evidence="5 8" id="KW-0812">Transmembrane</keyword>
<dbReference type="GO" id="GO:0005886">
    <property type="term" value="C:plasma membrane"/>
    <property type="evidence" value="ECO:0007669"/>
    <property type="project" value="UniProtKB-SubCell"/>
</dbReference>
<feature type="transmembrane region" description="Helical" evidence="8">
    <location>
        <begin position="35"/>
        <end position="57"/>
    </location>
</feature>
<evidence type="ECO:0000259" key="9">
    <source>
        <dbReference type="Pfam" id="PF13231"/>
    </source>
</evidence>
<feature type="domain" description="Glycosyltransferase RgtA/B/C/D-like" evidence="9">
    <location>
        <begin position="97"/>
        <end position="255"/>
    </location>
</feature>
<evidence type="ECO:0000256" key="4">
    <source>
        <dbReference type="ARBA" id="ARBA00022679"/>
    </source>
</evidence>
<evidence type="ECO:0000256" key="6">
    <source>
        <dbReference type="ARBA" id="ARBA00022989"/>
    </source>
</evidence>
<keyword evidence="7 8" id="KW-0472">Membrane</keyword>
<dbReference type="Proteomes" id="UP000290365">
    <property type="component" value="Chromosome"/>
</dbReference>
<feature type="transmembrane region" description="Helical" evidence="8">
    <location>
        <begin position="325"/>
        <end position="340"/>
    </location>
</feature>
<dbReference type="Pfam" id="PF13231">
    <property type="entry name" value="PMT_2"/>
    <property type="match status" value="1"/>
</dbReference>
<evidence type="ECO:0000256" key="1">
    <source>
        <dbReference type="ARBA" id="ARBA00004651"/>
    </source>
</evidence>
<feature type="transmembrane region" description="Helical" evidence="8">
    <location>
        <begin position="346"/>
        <end position="365"/>
    </location>
</feature>
<organism evidence="10 11">
    <name type="scientific">Ktedonosporobacter rubrisoli</name>
    <dbReference type="NCBI Taxonomy" id="2509675"/>
    <lineage>
        <taxon>Bacteria</taxon>
        <taxon>Bacillati</taxon>
        <taxon>Chloroflexota</taxon>
        <taxon>Ktedonobacteria</taxon>
        <taxon>Ktedonobacterales</taxon>
        <taxon>Ktedonosporobacteraceae</taxon>
        <taxon>Ktedonosporobacter</taxon>
    </lineage>
</organism>
<feature type="transmembrane region" description="Helical" evidence="8">
    <location>
        <begin position="117"/>
        <end position="137"/>
    </location>
</feature>
<feature type="transmembrane region" description="Helical" evidence="8">
    <location>
        <begin position="241"/>
        <end position="263"/>
    </location>
</feature>
<gene>
    <name evidence="10" type="ORF">EPA93_29850</name>
</gene>
<feature type="transmembrane region" description="Helical" evidence="8">
    <location>
        <begin position="377"/>
        <end position="396"/>
    </location>
</feature>
<feature type="transmembrane region" description="Helical" evidence="8">
    <location>
        <begin position="200"/>
        <end position="229"/>
    </location>
</feature>
<keyword evidence="6 8" id="KW-1133">Transmembrane helix</keyword>
<evidence type="ECO:0000256" key="7">
    <source>
        <dbReference type="ARBA" id="ARBA00023136"/>
    </source>
</evidence>
<reference evidence="10 11" key="1">
    <citation type="submission" date="2019-01" db="EMBL/GenBank/DDBJ databases">
        <title>Ktedonosporobacter rubrisoli SCAWS-G2.</title>
        <authorList>
            <person name="Huang Y."/>
            <person name="Yan B."/>
        </authorList>
    </citation>
    <scope>NUCLEOTIDE SEQUENCE [LARGE SCALE GENOMIC DNA]</scope>
    <source>
        <strain evidence="10 11">SCAWS-G2</strain>
    </source>
</reference>
<dbReference type="PANTHER" id="PTHR33908:SF11">
    <property type="entry name" value="MEMBRANE PROTEIN"/>
    <property type="match status" value="1"/>
</dbReference>
<comment type="subcellular location">
    <subcellularLocation>
        <location evidence="1">Cell membrane</location>
        <topology evidence="1">Multi-pass membrane protein</topology>
    </subcellularLocation>
</comment>
<dbReference type="AlphaFoldDB" id="A0A4V0YZJ7"/>
<protein>
    <submittedName>
        <fullName evidence="10">Phospholipid carrier-dependent glycosyltransferase</fullName>
    </submittedName>
</protein>
<dbReference type="InterPro" id="IPR050297">
    <property type="entry name" value="LipidA_mod_glycosyltrf_83"/>
</dbReference>
<evidence type="ECO:0000256" key="3">
    <source>
        <dbReference type="ARBA" id="ARBA00022676"/>
    </source>
</evidence>
<dbReference type="GO" id="GO:0009103">
    <property type="term" value="P:lipopolysaccharide biosynthetic process"/>
    <property type="evidence" value="ECO:0007669"/>
    <property type="project" value="UniProtKB-ARBA"/>
</dbReference>
<dbReference type="EMBL" id="CP035758">
    <property type="protein sequence ID" value="QBD79961.1"/>
    <property type="molecule type" value="Genomic_DNA"/>
</dbReference>
<dbReference type="KEGG" id="kbs:EPA93_29850"/>
<keyword evidence="3" id="KW-0328">Glycosyltransferase</keyword>
<proteinExistence type="predicted"/>
<sequence length="524" mass="57560">MCISFKLVKEIIHMAANTIVHNNTKRENETTVRRFLGWQTALFCLVLLALLLLGILMRLHDLGLPFDRDSYDEGVYWQSLRAMSAGHALYQSIFYSQPPFFMFSIFPTYLFSGQSLWAARLGIALVSMLGLLGAFLLGKALSGRVGAIAALLLIIVDPLYLAQSQTIQAEAPSTALSLLAIGAAYLWWEHPEGVAGICYAIVAALTLSLSIFCKLLAVSTLVPIGLLMLAHIWRMRSGKHIMGLDALLLGISVFLACSALLIVPFMNSLPQAWQGVVTFHTTAGSILKSSQPSNAKQLEHLLITLTSCAALFGTLAALLRRDWRVVPLLAWFLVTVYLLWQQTPLFPHHLVALTPPLVGLAVIGIGPLPLSKQRPAVLINIATGISLLLILVTAVLNGQADQHYYYAMRQQNAAGATQQQLQVAKDLQSVTRPDQLVVTDAQFLAALANRSTPAPLVDTSLVRIQTGYLTAQQLIQQVQQPEVHAVLFYTGRINASNVSAFRQWVTHHLHRVHSYGNGKELWIK</sequence>
<keyword evidence="11" id="KW-1185">Reference proteome</keyword>
<evidence type="ECO:0000256" key="8">
    <source>
        <dbReference type="SAM" id="Phobius"/>
    </source>
</evidence>
<dbReference type="OrthoDB" id="3404947at2"/>
<feature type="transmembrane region" description="Helical" evidence="8">
    <location>
        <begin position="143"/>
        <end position="162"/>
    </location>
</feature>
<keyword evidence="4 10" id="KW-0808">Transferase</keyword>
<name>A0A4V0YZJ7_KTERU</name>
<keyword evidence="2" id="KW-1003">Cell membrane</keyword>
<evidence type="ECO:0000313" key="10">
    <source>
        <dbReference type="EMBL" id="QBD79961.1"/>
    </source>
</evidence>
<evidence type="ECO:0000256" key="2">
    <source>
        <dbReference type="ARBA" id="ARBA00022475"/>
    </source>
</evidence>
<evidence type="ECO:0000256" key="5">
    <source>
        <dbReference type="ARBA" id="ARBA00022692"/>
    </source>
</evidence>
<dbReference type="InterPro" id="IPR038731">
    <property type="entry name" value="RgtA/B/C-like"/>
</dbReference>